<dbReference type="InterPro" id="IPR029787">
    <property type="entry name" value="Nucleotide_cyclase"/>
</dbReference>
<dbReference type="SUPFAM" id="SSF55073">
    <property type="entry name" value="Nucleotide cyclase"/>
    <property type="match status" value="1"/>
</dbReference>
<dbReference type="RefSeq" id="WP_017045214.1">
    <property type="nucleotide sequence ID" value="NZ_CP023054.1"/>
</dbReference>
<feature type="transmembrane region" description="Helical" evidence="2">
    <location>
        <begin position="12"/>
        <end position="31"/>
    </location>
</feature>
<dbReference type="EMBL" id="SCLC01000001">
    <property type="protein sequence ID" value="MBF4433184.1"/>
    <property type="molecule type" value="Genomic_DNA"/>
</dbReference>
<reference evidence="6" key="2">
    <citation type="journal article" date="2021" name="PeerJ">
        <title>Analysis of 44 Vibrio anguillarum genomes reveals high genetic diversity.</title>
        <authorList>
            <person name="Hansen M.J."/>
            <person name="Dalsgaard I."/>
        </authorList>
    </citation>
    <scope>NUCLEOTIDE SEQUENCE</scope>
    <source>
        <strain evidence="6">850617-1/1</strain>
    </source>
</reference>
<organism evidence="5 7">
    <name type="scientific">Vibrio anguillarum</name>
    <name type="common">Listonella anguillarum</name>
    <dbReference type="NCBI Taxonomy" id="55601"/>
    <lineage>
        <taxon>Bacteria</taxon>
        <taxon>Pseudomonadati</taxon>
        <taxon>Pseudomonadota</taxon>
        <taxon>Gammaproteobacteria</taxon>
        <taxon>Vibrionales</taxon>
        <taxon>Vibrionaceae</taxon>
        <taxon>Vibrio</taxon>
    </lineage>
</organism>
<evidence type="ECO:0000259" key="4">
    <source>
        <dbReference type="PROSITE" id="PS50887"/>
    </source>
</evidence>
<evidence type="ECO:0000313" key="7">
    <source>
        <dbReference type="Proteomes" id="UP000256923"/>
    </source>
</evidence>
<keyword evidence="2" id="KW-0812">Transmembrane</keyword>
<dbReference type="PROSITE" id="PS50885">
    <property type="entry name" value="HAMP"/>
    <property type="match status" value="1"/>
</dbReference>
<comment type="cofactor">
    <cofactor evidence="1">
        <name>Mg(2+)</name>
        <dbReference type="ChEBI" id="CHEBI:18420"/>
    </cofactor>
</comment>
<dbReference type="InterPro" id="IPR052163">
    <property type="entry name" value="DGC-Regulatory_Protein"/>
</dbReference>
<dbReference type="Gene3D" id="3.30.70.270">
    <property type="match status" value="1"/>
</dbReference>
<dbReference type="InterPro" id="IPR003660">
    <property type="entry name" value="HAMP_dom"/>
</dbReference>
<evidence type="ECO:0000256" key="2">
    <source>
        <dbReference type="SAM" id="Phobius"/>
    </source>
</evidence>
<dbReference type="AlphaFoldDB" id="A0A289GCL1"/>
<dbReference type="GO" id="GO:0016020">
    <property type="term" value="C:membrane"/>
    <property type="evidence" value="ECO:0007669"/>
    <property type="project" value="InterPro"/>
</dbReference>
<reference evidence="5 7" key="1">
    <citation type="submission" date="2018-12" db="EMBL/GenBank/DDBJ databases">
        <title>Characterization and Draft Genome of Vibrio anguillarum J360 Marine Pathogen Isolated from an Outbreak in Lumpfish (Cyclopterus lumpus).</title>
        <authorList>
            <person name="Vasquez J.I."/>
            <person name="Cao T."/>
            <person name="Chakraborty S."/>
            <person name="Gnanagobal H."/>
            <person name="Wescot J."/>
            <person name="Boyce D."/>
            <person name="Santander J."/>
        </authorList>
    </citation>
    <scope>NUCLEOTIDE SEQUENCE [LARGE SCALE GENOMIC DNA]</scope>
    <source>
        <strain evidence="5 7">J360</strain>
    </source>
</reference>
<dbReference type="Proteomes" id="UP000256923">
    <property type="component" value="Chromosome 1"/>
</dbReference>
<evidence type="ECO:0000259" key="3">
    <source>
        <dbReference type="PROSITE" id="PS50885"/>
    </source>
</evidence>
<keyword evidence="2" id="KW-0472">Membrane</keyword>
<dbReference type="Proteomes" id="UP000786185">
    <property type="component" value="Unassembled WGS sequence"/>
</dbReference>
<dbReference type="NCBIfam" id="TIGR00254">
    <property type="entry name" value="GGDEF"/>
    <property type="match status" value="1"/>
</dbReference>
<name>A0A289GCL1_VIBAN</name>
<dbReference type="FunFam" id="3.30.70.270:FF:000001">
    <property type="entry name" value="Diguanylate cyclase domain protein"/>
    <property type="match status" value="1"/>
</dbReference>
<keyword evidence="2" id="KW-1133">Transmembrane helix</keyword>
<feature type="domain" description="HAMP" evidence="3">
    <location>
        <begin position="190"/>
        <end position="243"/>
    </location>
</feature>
<dbReference type="SMART" id="SM00267">
    <property type="entry name" value="GGDEF"/>
    <property type="match status" value="1"/>
</dbReference>
<evidence type="ECO:0000256" key="1">
    <source>
        <dbReference type="ARBA" id="ARBA00001946"/>
    </source>
</evidence>
<dbReference type="InterPro" id="IPR000160">
    <property type="entry name" value="GGDEF_dom"/>
</dbReference>
<dbReference type="GO" id="GO:0003824">
    <property type="term" value="F:catalytic activity"/>
    <property type="evidence" value="ECO:0007669"/>
    <property type="project" value="UniProtKB-ARBA"/>
</dbReference>
<proteinExistence type="predicted"/>
<dbReference type="PROSITE" id="PS50887">
    <property type="entry name" value="GGDEF"/>
    <property type="match status" value="1"/>
</dbReference>
<dbReference type="EMBL" id="CP034672">
    <property type="protein sequence ID" value="AZS23848.1"/>
    <property type="molecule type" value="Genomic_DNA"/>
</dbReference>
<dbReference type="PANTHER" id="PTHR46663:SF2">
    <property type="entry name" value="GGDEF DOMAIN-CONTAINING PROTEIN"/>
    <property type="match status" value="1"/>
</dbReference>
<evidence type="ECO:0000313" key="6">
    <source>
        <dbReference type="EMBL" id="MBF4433184.1"/>
    </source>
</evidence>
<evidence type="ECO:0000313" key="5">
    <source>
        <dbReference type="EMBL" id="AZS23848.1"/>
    </source>
</evidence>
<dbReference type="InterPro" id="IPR043128">
    <property type="entry name" value="Rev_trsase/Diguanyl_cyclase"/>
</dbReference>
<feature type="domain" description="GGDEF" evidence="4">
    <location>
        <begin position="300"/>
        <end position="434"/>
    </location>
</feature>
<protein>
    <submittedName>
        <fullName evidence="5">Diguanylate cyclase</fullName>
    </submittedName>
</protein>
<dbReference type="CDD" id="cd01949">
    <property type="entry name" value="GGDEF"/>
    <property type="match status" value="1"/>
</dbReference>
<accession>A0A289GCL1</accession>
<feature type="transmembrane region" description="Helical" evidence="2">
    <location>
        <begin position="167"/>
        <end position="189"/>
    </location>
</feature>
<dbReference type="Gene3D" id="6.10.340.10">
    <property type="match status" value="1"/>
</dbReference>
<dbReference type="GO" id="GO:0007165">
    <property type="term" value="P:signal transduction"/>
    <property type="evidence" value="ECO:0007669"/>
    <property type="project" value="InterPro"/>
</dbReference>
<dbReference type="Pfam" id="PF00990">
    <property type="entry name" value="GGDEF"/>
    <property type="match status" value="1"/>
</dbReference>
<gene>
    <name evidence="5" type="ORF">DYL72_01450</name>
    <name evidence="6" type="ORF">ERJ77_01475</name>
</gene>
<sequence>MISSIVRKLTLLFASTAFLILLITFSLWGLLKEQEQTKKDLEDIMQIQLSVDLLRSQLWIFLQYSDVSSLDQVDIAQQSLSKRLLNHKMMGKHIENLQRMNTSLAVLLQQEKKLTHQDAEAKSNSLISAKGLLHSRYNMLVQNMTEELFYLQKSVLAKSIESQQMTLMVSALKILFFSILVSGIAWLILKRFKRGFASIKQGILALTYGDLESKIEPVNLDIEFVALADFFNHMKVSLKTTTVTKDELQLEVERQTSELKIQKDQLQFLSEHDSLTGLLNRRAFEKLLDNAIVKANRTKVKLALLFIDLDNFKTINDTQGHCAGDEILKQIAIRLEASIRQSDFSARLGGDEFVVCLDLIDEYDFVAEKVKQIIKCLGLPIEFEGQSLTVGVSVGISYFPLQTNSMHHLMALADEAMYQAKEVVGNTYCQNIDPLRGVFTVEDVVS</sequence>
<dbReference type="PANTHER" id="PTHR46663">
    <property type="entry name" value="DIGUANYLATE CYCLASE DGCT-RELATED"/>
    <property type="match status" value="1"/>
</dbReference>